<evidence type="ECO:0000259" key="8">
    <source>
        <dbReference type="PROSITE" id="PS50011"/>
    </source>
</evidence>
<sequence length="1098" mass="121941">MLRTSLMILGDVAKLTPIPGLHEAARILLAVWEAVDEVETNRLQCLRLTERCAMAIYSVRAEIADAERDMQSQQGQNGGVGVVGLAEEMEGPVRKLNECIEMVYNFLLKLNRRPFLKRFLRSDEIQEEIQACDKALGDAMQMFSISIQIRILKEFKRFARDTRLDAGHYAQGPTPPPIYASPLSPTLPISLDRTPTVGTPALPESHDILPAASGLSRSPPAQNPPLSPLQSVQSQTNDTDPPPDAPISPLTELQDLHVVENASDREQDRALFRSTLQRAISARRDAEVLQVLEVRPGEVPEALKALRRAEEALRGEREANERKGGDVIDEGLERVFMETGIEAMTRLSSVAVQKAEDQDVDVPWDLPPWTITRYEVDRLTMIGSGSFSKVYLGSWSGRRVAIKVLSLHTPAPLFRKAVEIWRKLKHENVLGMWGASSAQGERPWFIVSEYCSGGSLVGWLRERKGRIGETSAGAALTPPSAGAKGDVDLLRCMHHISKGMVYLHDQNVLHEDLKASNVLVDDNGRYGMLRWQAPELLNGPMKLSTATDVYAFSICCIEILGMGDLPYGHRDDTLVAFLVNYQNKRAEIPSTPITSLVEPLIQECWVRDPEQRPTFTHIAATLKRLRKHQGGVEESPIPVQAELLLKAWSDPPHHSPSMHPLELPETSPSTLQEGQVLLDDNLDASVGDEFGTASEGTGRLVPGDAELVSTTSRESQPKPFCPIGQPRSNPSYHWEPTVDSHTGNMEMPEGKYSGIAIYTPTRKLSLAETDSMSSTSSHLTSSPEAEHSALEEVRRRRRRSPHVALDKPSLPMDEQLAERRNELRFRSLAQLSHDFHHSLTLPLWSPSHVELGAVGYLSAPKGEFITLFNAMKPHQTAGSKVTNIPSLGGYLEGPIRIGKKSDSIRTMTQRGLELISGLLTFPLIDRDGSYSERISRRHPFPLRAGHKAAFIYAESTMYRFIEDLAAPKDWFKANVNTIVKEYAPHHPIQKEDVILVFGTLSAPEYALFVSHSHPNGQAHFNVFSDRQSGRPWGTFTTDTEYPSDEGGPSYIEEIPRKAVFASKVSQVRLNAGSNDKDWDTLVLARLRFPTDATEPTSL</sequence>
<organism evidence="9 10">
    <name type="scientific">Suillus plorans</name>
    <dbReference type="NCBI Taxonomy" id="116603"/>
    <lineage>
        <taxon>Eukaryota</taxon>
        <taxon>Fungi</taxon>
        <taxon>Dikarya</taxon>
        <taxon>Basidiomycota</taxon>
        <taxon>Agaricomycotina</taxon>
        <taxon>Agaricomycetes</taxon>
        <taxon>Agaricomycetidae</taxon>
        <taxon>Boletales</taxon>
        <taxon>Suillineae</taxon>
        <taxon>Suillaceae</taxon>
        <taxon>Suillus</taxon>
    </lineage>
</organism>
<evidence type="ECO:0000256" key="4">
    <source>
        <dbReference type="ARBA" id="ARBA00022777"/>
    </source>
</evidence>
<dbReference type="InterPro" id="IPR011009">
    <property type="entry name" value="Kinase-like_dom_sf"/>
</dbReference>
<feature type="region of interest" description="Disordered" evidence="7">
    <location>
        <begin position="767"/>
        <end position="807"/>
    </location>
</feature>
<dbReference type="Gene3D" id="1.10.510.10">
    <property type="entry name" value="Transferase(Phosphotransferase) domain 1"/>
    <property type="match status" value="2"/>
</dbReference>
<dbReference type="Gene3D" id="1.20.930.20">
    <property type="entry name" value="Adaptor protein Cbl, N-terminal domain"/>
    <property type="match status" value="1"/>
</dbReference>
<protein>
    <recommendedName>
        <fullName evidence="8">Protein kinase domain-containing protein</fullName>
    </recommendedName>
</protein>
<accession>A0A9P7AIS1</accession>
<reference evidence="9" key="1">
    <citation type="journal article" date="2020" name="New Phytol.">
        <title>Comparative genomics reveals dynamic genome evolution in host specialist ectomycorrhizal fungi.</title>
        <authorList>
            <person name="Lofgren L.A."/>
            <person name="Nguyen N.H."/>
            <person name="Vilgalys R."/>
            <person name="Ruytinx J."/>
            <person name="Liao H.L."/>
            <person name="Branco S."/>
            <person name="Kuo A."/>
            <person name="LaButti K."/>
            <person name="Lipzen A."/>
            <person name="Andreopoulos W."/>
            <person name="Pangilinan J."/>
            <person name="Riley R."/>
            <person name="Hundley H."/>
            <person name="Na H."/>
            <person name="Barry K."/>
            <person name="Grigoriev I.V."/>
            <person name="Stajich J.E."/>
            <person name="Kennedy P.G."/>
        </authorList>
    </citation>
    <scope>NUCLEOTIDE SEQUENCE</scope>
    <source>
        <strain evidence="9">S12</strain>
    </source>
</reference>
<dbReference type="GO" id="GO:0005524">
    <property type="term" value="F:ATP binding"/>
    <property type="evidence" value="ECO:0007669"/>
    <property type="project" value="UniProtKB-UniRule"/>
</dbReference>
<dbReference type="PROSITE" id="PS00108">
    <property type="entry name" value="PROTEIN_KINASE_ST"/>
    <property type="match status" value="1"/>
</dbReference>
<dbReference type="OrthoDB" id="1668230at2759"/>
<dbReference type="PROSITE" id="PS50011">
    <property type="entry name" value="PROTEIN_KINASE_DOM"/>
    <property type="match status" value="1"/>
</dbReference>
<feature type="compositionally biased region" description="Polar residues" evidence="7">
    <location>
        <begin position="228"/>
        <end position="239"/>
    </location>
</feature>
<dbReference type="EMBL" id="JABBWE010000050">
    <property type="protein sequence ID" value="KAG1790395.1"/>
    <property type="molecule type" value="Genomic_DNA"/>
</dbReference>
<keyword evidence="4" id="KW-0418">Kinase</keyword>
<keyword evidence="5 6" id="KW-0067">ATP-binding</keyword>
<feature type="region of interest" description="Disordered" evidence="7">
    <location>
        <begin position="709"/>
        <end position="732"/>
    </location>
</feature>
<evidence type="ECO:0000256" key="1">
    <source>
        <dbReference type="ARBA" id="ARBA00022527"/>
    </source>
</evidence>
<dbReference type="InterPro" id="IPR001245">
    <property type="entry name" value="Ser-Thr/Tyr_kinase_cat_dom"/>
</dbReference>
<dbReference type="InterPro" id="IPR000719">
    <property type="entry name" value="Prot_kinase_dom"/>
</dbReference>
<dbReference type="PANTHER" id="PTHR44329">
    <property type="entry name" value="SERINE/THREONINE-PROTEIN KINASE TNNI3K-RELATED"/>
    <property type="match status" value="1"/>
</dbReference>
<feature type="compositionally biased region" description="Basic and acidic residues" evidence="7">
    <location>
        <begin position="784"/>
        <end position="794"/>
    </location>
</feature>
<dbReference type="CDD" id="cd21037">
    <property type="entry name" value="MLKL_NTD"/>
    <property type="match status" value="1"/>
</dbReference>
<feature type="region of interest" description="Disordered" evidence="7">
    <location>
        <begin position="166"/>
        <end position="249"/>
    </location>
</feature>
<dbReference type="PROSITE" id="PS00107">
    <property type="entry name" value="PROTEIN_KINASE_ATP"/>
    <property type="match status" value="1"/>
</dbReference>
<evidence type="ECO:0000313" key="10">
    <source>
        <dbReference type="Proteomes" id="UP000719766"/>
    </source>
</evidence>
<dbReference type="GO" id="GO:0004674">
    <property type="term" value="F:protein serine/threonine kinase activity"/>
    <property type="evidence" value="ECO:0007669"/>
    <property type="project" value="UniProtKB-KW"/>
</dbReference>
<evidence type="ECO:0000256" key="5">
    <source>
        <dbReference type="ARBA" id="ARBA00022840"/>
    </source>
</evidence>
<dbReference type="InterPro" id="IPR017441">
    <property type="entry name" value="Protein_kinase_ATP_BS"/>
</dbReference>
<keyword evidence="10" id="KW-1185">Reference proteome</keyword>
<keyword evidence="2" id="KW-0808">Transferase</keyword>
<evidence type="ECO:0000256" key="3">
    <source>
        <dbReference type="ARBA" id="ARBA00022741"/>
    </source>
</evidence>
<evidence type="ECO:0000256" key="7">
    <source>
        <dbReference type="SAM" id="MobiDB-lite"/>
    </source>
</evidence>
<dbReference type="SUPFAM" id="SSF56112">
    <property type="entry name" value="Protein kinase-like (PK-like)"/>
    <property type="match status" value="1"/>
</dbReference>
<dbReference type="PANTHER" id="PTHR44329:SF288">
    <property type="entry name" value="MITOGEN-ACTIVATED PROTEIN KINASE KINASE KINASE 20"/>
    <property type="match status" value="1"/>
</dbReference>
<gene>
    <name evidence="9" type="ORF">HD556DRAFT_1242283</name>
</gene>
<feature type="binding site" evidence="6">
    <location>
        <position position="403"/>
    </location>
    <ligand>
        <name>ATP</name>
        <dbReference type="ChEBI" id="CHEBI:30616"/>
    </ligand>
</feature>
<keyword evidence="1" id="KW-0723">Serine/threonine-protein kinase</keyword>
<comment type="caution">
    <text evidence="9">The sequence shown here is derived from an EMBL/GenBank/DDBJ whole genome shotgun (WGS) entry which is preliminary data.</text>
</comment>
<dbReference type="GO" id="GO:0007166">
    <property type="term" value="P:cell surface receptor signaling pathway"/>
    <property type="evidence" value="ECO:0007669"/>
    <property type="project" value="InterPro"/>
</dbReference>
<dbReference type="InterPro" id="IPR051681">
    <property type="entry name" value="Ser/Thr_Kinases-Pseudokinases"/>
</dbReference>
<feature type="domain" description="Protein kinase" evidence="8">
    <location>
        <begin position="376"/>
        <end position="625"/>
    </location>
</feature>
<dbReference type="InterPro" id="IPR059179">
    <property type="entry name" value="MLKL-like_MCAfunc"/>
</dbReference>
<dbReference type="Proteomes" id="UP000719766">
    <property type="component" value="Unassembled WGS sequence"/>
</dbReference>
<name>A0A9P7AIS1_9AGAM</name>
<keyword evidence="3 6" id="KW-0547">Nucleotide-binding</keyword>
<dbReference type="SMART" id="SM00220">
    <property type="entry name" value="S_TKc"/>
    <property type="match status" value="1"/>
</dbReference>
<dbReference type="AlphaFoldDB" id="A0A9P7AIS1"/>
<evidence type="ECO:0000256" key="6">
    <source>
        <dbReference type="PROSITE-ProRule" id="PRU10141"/>
    </source>
</evidence>
<dbReference type="RefSeq" id="XP_041157363.1">
    <property type="nucleotide sequence ID" value="XM_041298267.1"/>
</dbReference>
<feature type="compositionally biased region" description="Low complexity" evidence="7">
    <location>
        <begin position="769"/>
        <end position="782"/>
    </location>
</feature>
<dbReference type="InterPro" id="IPR008271">
    <property type="entry name" value="Ser/Thr_kinase_AS"/>
</dbReference>
<evidence type="ECO:0000256" key="2">
    <source>
        <dbReference type="ARBA" id="ARBA00022679"/>
    </source>
</evidence>
<dbReference type="InterPro" id="IPR036537">
    <property type="entry name" value="Adaptor_Cbl_N_dom_sf"/>
</dbReference>
<evidence type="ECO:0000313" key="9">
    <source>
        <dbReference type="EMBL" id="KAG1790395.1"/>
    </source>
</evidence>
<proteinExistence type="predicted"/>
<dbReference type="GeneID" id="64592031"/>
<dbReference type="Pfam" id="PF07714">
    <property type="entry name" value="PK_Tyr_Ser-Thr"/>
    <property type="match status" value="2"/>
</dbReference>